<dbReference type="GO" id="GO:0008476">
    <property type="term" value="F:protein-tyrosine sulfotransferase activity"/>
    <property type="evidence" value="ECO:0007669"/>
    <property type="project" value="UniProtKB-EC"/>
</dbReference>
<dbReference type="Gene3D" id="3.40.50.300">
    <property type="entry name" value="P-loop containing nucleotide triphosphate hydrolases"/>
    <property type="match status" value="1"/>
</dbReference>
<comment type="function">
    <text evidence="13">Catalyzes the O-sulfation of tyrosine residues within acidic motifs of polypeptides, using 3'-phosphoadenylyl sulfate (PAPS) as cosubstrate.</text>
</comment>
<dbReference type="InterPro" id="IPR026634">
    <property type="entry name" value="TPST-like"/>
</dbReference>
<dbReference type="EMBL" id="JARKIK010000081">
    <property type="protein sequence ID" value="KAK8725964.1"/>
    <property type="molecule type" value="Genomic_DNA"/>
</dbReference>
<comment type="caution">
    <text evidence="15">The sequence shown here is derived from an EMBL/GenBank/DDBJ whole genome shotgun (WGS) entry which is preliminary data.</text>
</comment>
<evidence type="ECO:0000256" key="7">
    <source>
        <dbReference type="ARBA" id="ARBA00022989"/>
    </source>
</evidence>
<proteinExistence type="inferred from homology"/>
<dbReference type="Proteomes" id="UP001445076">
    <property type="component" value="Unassembled WGS sequence"/>
</dbReference>
<feature type="compositionally biased region" description="Basic and acidic residues" evidence="14">
    <location>
        <begin position="411"/>
        <end position="420"/>
    </location>
</feature>
<dbReference type="AlphaFoldDB" id="A0AAW0WE17"/>
<sequence length="433" mass="48933">MMRARLGGCKPPSSLLSLGITSVEVTSRREGSSCLDGVWAGWWWWLVSGLTSCSLPHQLVRYVVSWKCDVVMWRMVRRYLPHAVVGAVMLVLIYRAHHPCQDAVQRPFRKHMTSDNTGALHNYDRNEPMIFIGGMPRSGTTLARAMLDAHPDIRCGEETRVVPRILQMRQQWKRSAKESLRLQEAGVTDEVLDEAIASFILDIVVNHGQPASRLCNKDPFTLKSATYLSKLFPNAKFLFMVRDGRATVHSIISRKVTITGFDLSSYKQCLQRWNSAVQTMNTQCEELGASKCLPVYYEQLVLHPQEWMRKILGFLDVAWNDAVLHHEEHINKPGGVSLSKVERSSDQVIKPVNLDALSKWVGQIPKEVVEDMANIAPMLATLGYDPYSNPPNYGQADALVANNTKRIQKELSKWEDRAEAVRSASKHRKADNT</sequence>
<evidence type="ECO:0000256" key="1">
    <source>
        <dbReference type="ARBA" id="ARBA00004323"/>
    </source>
</evidence>
<evidence type="ECO:0000256" key="4">
    <source>
        <dbReference type="ARBA" id="ARBA00022679"/>
    </source>
</evidence>
<keyword evidence="5" id="KW-0812">Transmembrane</keyword>
<dbReference type="SUPFAM" id="SSF52540">
    <property type="entry name" value="P-loop containing nucleoside triphosphate hydrolases"/>
    <property type="match status" value="1"/>
</dbReference>
<keyword evidence="11" id="KW-0325">Glycoprotein</keyword>
<dbReference type="PANTHER" id="PTHR12788:SF10">
    <property type="entry name" value="PROTEIN-TYROSINE SULFOTRANSFERASE"/>
    <property type="match status" value="1"/>
</dbReference>
<dbReference type="PANTHER" id="PTHR12788">
    <property type="entry name" value="PROTEIN-TYROSINE SULFOTRANSFERASE 2"/>
    <property type="match status" value="1"/>
</dbReference>
<accession>A0AAW0WE17</accession>
<evidence type="ECO:0000256" key="5">
    <source>
        <dbReference type="ARBA" id="ARBA00022692"/>
    </source>
</evidence>
<evidence type="ECO:0000256" key="9">
    <source>
        <dbReference type="ARBA" id="ARBA00023136"/>
    </source>
</evidence>
<reference evidence="15 16" key="1">
    <citation type="journal article" date="2024" name="BMC Genomics">
        <title>Genome assembly of redclaw crayfish (Cherax quadricarinatus) provides insights into its immune adaptation and hypoxia tolerance.</title>
        <authorList>
            <person name="Liu Z."/>
            <person name="Zheng J."/>
            <person name="Li H."/>
            <person name="Fang K."/>
            <person name="Wang S."/>
            <person name="He J."/>
            <person name="Zhou D."/>
            <person name="Weng S."/>
            <person name="Chi M."/>
            <person name="Gu Z."/>
            <person name="He J."/>
            <person name="Li F."/>
            <person name="Wang M."/>
        </authorList>
    </citation>
    <scope>NUCLEOTIDE SEQUENCE [LARGE SCALE GENOMIC DNA]</scope>
    <source>
        <strain evidence="15">ZL_2023a</strain>
    </source>
</reference>
<protein>
    <recommendedName>
        <fullName evidence="3 13">Protein-tyrosine sulfotransferase</fullName>
        <ecNumber evidence="3 13">2.8.2.20</ecNumber>
    </recommendedName>
</protein>
<evidence type="ECO:0000256" key="10">
    <source>
        <dbReference type="ARBA" id="ARBA00023157"/>
    </source>
</evidence>
<keyword evidence="7" id="KW-1133">Transmembrane helix</keyword>
<evidence type="ECO:0000256" key="11">
    <source>
        <dbReference type="ARBA" id="ARBA00023180"/>
    </source>
</evidence>
<evidence type="ECO:0000256" key="13">
    <source>
        <dbReference type="RuleBase" id="RU365018"/>
    </source>
</evidence>
<keyword evidence="6" id="KW-0735">Signal-anchor</keyword>
<comment type="subcellular location">
    <subcellularLocation>
        <location evidence="1">Golgi apparatus membrane</location>
        <topology evidence="1">Single-pass type II membrane protein</topology>
    </subcellularLocation>
</comment>
<name>A0AAW0WE17_CHEQU</name>
<feature type="region of interest" description="Disordered" evidence="14">
    <location>
        <begin position="411"/>
        <end position="433"/>
    </location>
</feature>
<dbReference type="FunFam" id="3.40.50.300:FF:000290">
    <property type="entry name" value="Protein-tyrosine sulfotransferase"/>
    <property type="match status" value="1"/>
</dbReference>
<keyword evidence="8" id="KW-0333">Golgi apparatus</keyword>
<organism evidence="15 16">
    <name type="scientific">Cherax quadricarinatus</name>
    <name type="common">Australian red claw crayfish</name>
    <dbReference type="NCBI Taxonomy" id="27406"/>
    <lineage>
        <taxon>Eukaryota</taxon>
        <taxon>Metazoa</taxon>
        <taxon>Ecdysozoa</taxon>
        <taxon>Arthropoda</taxon>
        <taxon>Crustacea</taxon>
        <taxon>Multicrustacea</taxon>
        <taxon>Malacostraca</taxon>
        <taxon>Eumalacostraca</taxon>
        <taxon>Eucarida</taxon>
        <taxon>Decapoda</taxon>
        <taxon>Pleocyemata</taxon>
        <taxon>Astacidea</taxon>
        <taxon>Parastacoidea</taxon>
        <taxon>Parastacidae</taxon>
        <taxon>Cherax</taxon>
    </lineage>
</organism>
<keyword evidence="10" id="KW-1015">Disulfide bond</keyword>
<evidence type="ECO:0000313" key="15">
    <source>
        <dbReference type="EMBL" id="KAK8725964.1"/>
    </source>
</evidence>
<dbReference type="EMBL" id="JARKIK010000081">
    <property type="protein sequence ID" value="KAK8725963.1"/>
    <property type="molecule type" value="Genomic_DNA"/>
</dbReference>
<dbReference type="InterPro" id="IPR027417">
    <property type="entry name" value="P-loop_NTPase"/>
</dbReference>
<keyword evidence="16" id="KW-1185">Reference proteome</keyword>
<dbReference type="Pfam" id="PF13469">
    <property type="entry name" value="Sulfotransfer_3"/>
    <property type="match status" value="1"/>
</dbReference>
<evidence type="ECO:0000256" key="8">
    <source>
        <dbReference type="ARBA" id="ARBA00023034"/>
    </source>
</evidence>
<evidence type="ECO:0000313" key="16">
    <source>
        <dbReference type="Proteomes" id="UP001445076"/>
    </source>
</evidence>
<dbReference type="GO" id="GO:0000139">
    <property type="term" value="C:Golgi membrane"/>
    <property type="evidence" value="ECO:0007669"/>
    <property type="project" value="UniProtKB-SubCell"/>
</dbReference>
<feature type="compositionally biased region" description="Basic residues" evidence="14">
    <location>
        <begin position="424"/>
        <end position="433"/>
    </location>
</feature>
<evidence type="ECO:0000256" key="2">
    <source>
        <dbReference type="ARBA" id="ARBA00009988"/>
    </source>
</evidence>
<dbReference type="EC" id="2.8.2.20" evidence="3 13"/>
<keyword evidence="9" id="KW-0472">Membrane</keyword>
<reference evidence="15" key="2">
    <citation type="submission" date="2024-01" db="EMBL/GenBank/DDBJ databases">
        <authorList>
            <person name="He J."/>
            <person name="Wang M."/>
            <person name="Zheng J."/>
            <person name="Liu Z."/>
        </authorList>
    </citation>
    <scope>NUCLEOTIDE SEQUENCE</scope>
    <source>
        <strain evidence="15">ZL_2023a</strain>
        <tissue evidence="15">Muscle</tissue>
    </source>
</reference>
<keyword evidence="4 13" id="KW-0808">Transferase</keyword>
<gene>
    <name evidence="15" type="ORF">OTU49_010577</name>
</gene>
<evidence type="ECO:0000256" key="14">
    <source>
        <dbReference type="SAM" id="MobiDB-lite"/>
    </source>
</evidence>
<evidence type="ECO:0000256" key="12">
    <source>
        <dbReference type="ARBA" id="ARBA00048460"/>
    </source>
</evidence>
<comment type="catalytic activity">
    <reaction evidence="12 13">
        <text>L-tyrosyl-[protein] + 3'-phosphoadenylyl sulfate = O-sulfo-L-tyrosine-[protein] + adenosine 3',5'-bisphosphate + H(+)</text>
        <dbReference type="Rhea" id="RHEA:16801"/>
        <dbReference type="Rhea" id="RHEA-COMP:10136"/>
        <dbReference type="Rhea" id="RHEA-COMP:11688"/>
        <dbReference type="ChEBI" id="CHEBI:15378"/>
        <dbReference type="ChEBI" id="CHEBI:46858"/>
        <dbReference type="ChEBI" id="CHEBI:58339"/>
        <dbReference type="ChEBI" id="CHEBI:58343"/>
        <dbReference type="ChEBI" id="CHEBI:65286"/>
        <dbReference type="EC" id="2.8.2.20"/>
    </reaction>
</comment>
<comment type="similarity">
    <text evidence="2 13">Belongs to the protein sulfotransferase family.</text>
</comment>
<evidence type="ECO:0000256" key="6">
    <source>
        <dbReference type="ARBA" id="ARBA00022968"/>
    </source>
</evidence>
<evidence type="ECO:0000256" key="3">
    <source>
        <dbReference type="ARBA" id="ARBA00013262"/>
    </source>
</evidence>